<keyword evidence="2 3" id="KW-0378">Hydrolase</keyword>
<evidence type="ECO:0000256" key="3">
    <source>
        <dbReference type="HAMAP-Rule" id="MF_00528"/>
    </source>
</evidence>
<comment type="cofactor">
    <cofactor evidence="1 3">
        <name>a divalent metal cation</name>
        <dbReference type="ChEBI" id="CHEBI:60240"/>
    </cofactor>
</comment>
<feature type="site" description="Important for substrate specificity" evidence="3">
    <location>
        <position position="160"/>
    </location>
</feature>
<feature type="active site" description="Proton acceptor" evidence="3">
    <location>
        <position position="75"/>
    </location>
</feature>
<sequence>MLNISHQNPVILASRSPRRKILFSYIGIPYEILASEIEERQLENEKPESHVIRLSCLKAMDVHDKIPKRIIVGVDTIVELNGKIMGKPSNKIEAQDMLNQLSGQTHRVFTGVSVAGINSENCISGCEVSYVKFRKLGLTEIEWYLNTGEYIGKAGSYGIQGKGLKLIEHWTGSFSNIVGLPLRLTQNLLFSEYGNENV</sequence>
<comment type="subcellular location">
    <subcellularLocation>
        <location evidence="3">Cytoplasm</location>
    </subcellularLocation>
</comment>
<dbReference type="Gene3D" id="3.90.950.10">
    <property type="match status" value="1"/>
</dbReference>
<dbReference type="NCBIfam" id="TIGR00172">
    <property type="entry name" value="maf"/>
    <property type="match status" value="1"/>
</dbReference>
<dbReference type="Pfam" id="PF02545">
    <property type="entry name" value="Maf"/>
    <property type="match status" value="1"/>
</dbReference>
<comment type="similarity">
    <text evidence="3">Belongs to the Maf family. YhdE subfamily.</text>
</comment>
<dbReference type="GO" id="GO:0036218">
    <property type="term" value="F:dTTP diphosphatase activity"/>
    <property type="evidence" value="ECO:0007669"/>
    <property type="project" value="RHEA"/>
</dbReference>
<dbReference type="InterPro" id="IPR003697">
    <property type="entry name" value="Maf-like"/>
</dbReference>
<dbReference type="InterPro" id="IPR029001">
    <property type="entry name" value="ITPase-like_fam"/>
</dbReference>
<accession>A0A1F7S077</accession>
<dbReference type="GO" id="GO:0005737">
    <property type="term" value="C:cytoplasm"/>
    <property type="evidence" value="ECO:0007669"/>
    <property type="project" value="UniProtKB-SubCell"/>
</dbReference>
<protein>
    <recommendedName>
        <fullName evidence="3">dTTP/UTP pyrophosphatase</fullName>
        <shortName evidence="3">dTTPase/UTPase</shortName>
        <ecNumber evidence="3">3.6.1.9</ecNumber>
    </recommendedName>
    <alternativeName>
        <fullName evidence="3">Nucleoside triphosphate pyrophosphatase</fullName>
    </alternativeName>
    <alternativeName>
        <fullName evidence="3">Nucleotide pyrophosphatase</fullName>
        <shortName evidence="3">Nucleotide PPase</shortName>
    </alternativeName>
</protein>
<comment type="caution">
    <text evidence="3">Lacks conserved residue(s) required for the propagation of feature annotation.</text>
</comment>
<dbReference type="PIRSF" id="PIRSF006305">
    <property type="entry name" value="Maf"/>
    <property type="match status" value="1"/>
</dbReference>
<evidence type="ECO:0000313" key="4">
    <source>
        <dbReference type="EMBL" id="OGL47111.1"/>
    </source>
</evidence>
<evidence type="ECO:0000256" key="1">
    <source>
        <dbReference type="ARBA" id="ARBA00001968"/>
    </source>
</evidence>
<proteinExistence type="inferred from homology"/>
<keyword evidence="3" id="KW-0546">Nucleotide metabolism</keyword>
<name>A0A1F7S077_9BACT</name>
<comment type="caution">
    <text evidence="4">The sequence shown here is derived from an EMBL/GenBank/DDBJ whole genome shotgun (WGS) entry which is preliminary data.</text>
</comment>
<dbReference type="SUPFAM" id="SSF52972">
    <property type="entry name" value="ITPase-like"/>
    <property type="match status" value="1"/>
</dbReference>
<dbReference type="PANTHER" id="PTHR43213:SF5">
    <property type="entry name" value="BIFUNCTIONAL DTTP_UTP PYROPHOSPHATASE_METHYLTRANSFERASE PROTEIN-RELATED"/>
    <property type="match status" value="1"/>
</dbReference>
<dbReference type="HAMAP" id="MF_00528">
    <property type="entry name" value="Maf"/>
    <property type="match status" value="1"/>
</dbReference>
<comment type="function">
    <text evidence="3">Nucleoside triphosphate pyrophosphatase that hydrolyzes dTTP and UTP. May have a dual role in cell division arrest and in preventing the incorporation of modified nucleotides into cellular nucleic acids.</text>
</comment>
<evidence type="ECO:0000313" key="5">
    <source>
        <dbReference type="Proteomes" id="UP000179266"/>
    </source>
</evidence>
<comment type="catalytic activity">
    <reaction evidence="3">
        <text>UTP + H2O = UMP + diphosphate + H(+)</text>
        <dbReference type="Rhea" id="RHEA:29395"/>
        <dbReference type="ChEBI" id="CHEBI:15377"/>
        <dbReference type="ChEBI" id="CHEBI:15378"/>
        <dbReference type="ChEBI" id="CHEBI:33019"/>
        <dbReference type="ChEBI" id="CHEBI:46398"/>
        <dbReference type="ChEBI" id="CHEBI:57865"/>
        <dbReference type="EC" id="3.6.1.9"/>
    </reaction>
</comment>
<dbReference type="CDD" id="cd00555">
    <property type="entry name" value="Maf"/>
    <property type="match status" value="1"/>
</dbReference>
<evidence type="ECO:0000256" key="2">
    <source>
        <dbReference type="ARBA" id="ARBA00022801"/>
    </source>
</evidence>
<comment type="catalytic activity">
    <reaction evidence="3">
        <text>dTTP + H2O = dTMP + diphosphate + H(+)</text>
        <dbReference type="Rhea" id="RHEA:28534"/>
        <dbReference type="ChEBI" id="CHEBI:15377"/>
        <dbReference type="ChEBI" id="CHEBI:15378"/>
        <dbReference type="ChEBI" id="CHEBI:33019"/>
        <dbReference type="ChEBI" id="CHEBI:37568"/>
        <dbReference type="ChEBI" id="CHEBI:63528"/>
        <dbReference type="EC" id="3.6.1.9"/>
    </reaction>
</comment>
<feature type="site" description="Important for substrate specificity" evidence="3">
    <location>
        <position position="18"/>
    </location>
</feature>
<dbReference type="PANTHER" id="PTHR43213">
    <property type="entry name" value="BIFUNCTIONAL DTTP/UTP PYROPHOSPHATASE/METHYLTRANSFERASE PROTEIN-RELATED"/>
    <property type="match status" value="1"/>
</dbReference>
<dbReference type="EC" id="3.6.1.9" evidence="3"/>
<dbReference type="GO" id="GO:0009117">
    <property type="term" value="P:nucleotide metabolic process"/>
    <property type="evidence" value="ECO:0007669"/>
    <property type="project" value="UniProtKB-KW"/>
</dbReference>
<keyword evidence="3" id="KW-0963">Cytoplasm</keyword>
<dbReference type="AlphaFoldDB" id="A0A1F7S077"/>
<dbReference type="Proteomes" id="UP000179266">
    <property type="component" value="Unassembled WGS sequence"/>
</dbReference>
<organism evidence="4 5">
    <name type="scientific">Candidatus Schekmanbacteria bacterium RBG_13_48_7</name>
    <dbReference type="NCBI Taxonomy" id="1817878"/>
    <lineage>
        <taxon>Bacteria</taxon>
        <taxon>Candidatus Schekmaniibacteriota</taxon>
    </lineage>
</organism>
<reference evidence="4 5" key="1">
    <citation type="journal article" date="2016" name="Nat. Commun.">
        <title>Thousands of microbial genomes shed light on interconnected biogeochemical processes in an aquifer system.</title>
        <authorList>
            <person name="Anantharaman K."/>
            <person name="Brown C.T."/>
            <person name="Hug L.A."/>
            <person name="Sharon I."/>
            <person name="Castelle C.J."/>
            <person name="Probst A.J."/>
            <person name="Thomas B.C."/>
            <person name="Singh A."/>
            <person name="Wilkins M.J."/>
            <person name="Karaoz U."/>
            <person name="Brodie E.L."/>
            <person name="Williams K.H."/>
            <person name="Hubbard S.S."/>
            <person name="Banfield J.F."/>
        </authorList>
    </citation>
    <scope>NUCLEOTIDE SEQUENCE [LARGE SCALE GENOMIC DNA]</scope>
</reference>
<gene>
    <name evidence="4" type="ORF">A2161_20940</name>
</gene>
<feature type="site" description="Important for substrate specificity" evidence="3">
    <location>
        <position position="76"/>
    </location>
</feature>
<dbReference type="EMBL" id="MGDD01000097">
    <property type="protein sequence ID" value="OGL47111.1"/>
    <property type="molecule type" value="Genomic_DNA"/>
</dbReference>
<dbReference type="GO" id="GO:0036221">
    <property type="term" value="F:UTP diphosphatase activity"/>
    <property type="evidence" value="ECO:0007669"/>
    <property type="project" value="RHEA"/>
</dbReference>